<dbReference type="SUPFAM" id="SSF63829">
    <property type="entry name" value="Calcium-dependent phosphotriesterase"/>
    <property type="match status" value="1"/>
</dbReference>
<dbReference type="RefSeq" id="WP_095976285.1">
    <property type="nucleotide sequence ID" value="NZ_CP022163.1"/>
</dbReference>
<sequence length="417" mass="44076">MKLSSLLSTSRVAFTTLALALTAGCGVSDPEPTTPEPTTPGDTDSTGPLYAIITQLLTADTPQSYIVLTNKLDGNATLALDKAIEVPSRSLGMGIPKSGALYVAGDEDATVTRYNLTAKGTLEKGDTVSFAGKGVASIGEYQTQFQFASPTKAYYFDGRTSQVIVWNPTEMTVTGSISLPGLAITGAITTFASSPVVTRENQIIMPVGWRPSSVVGITKQAGVVVVDTRTDTATLVTDDRCGYVRDGVLGPDGQVYLATEVYGAAVHRVTGGDTPEPCLLKFDPSSLTFDPDFYKELNSFANGGTVGTILPGPQGTAYVRVLDEQTYPIQAGVHPRQVASAAAWKWSQLKLDTFTATPIETLPVSTGSTFLYQAQDQILFTQFAAGSSGTTLHQLTGETGKPQVNSQGLIFSFVQLR</sequence>
<dbReference type="KEGG" id="mbd:MEBOL_000932"/>
<dbReference type="PROSITE" id="PS51257">
    <property type="entry name" value="PROKAR_LIPOPROTEIN"/>
    <property type="match status" value="1"/>
</dbReference>
<keyword evidence="2" id="KW-0732">Signal</keyword>
<evidence type="ECO:0000256" key="1">
    <source>
        <dbReference type="SAM" id="MobiDB-lite"/>
    </source>
</evidence>
<proteinExistence type="predicted"/>
<protein>
    <recommendedName>
        <fullName evidence="5">MxcI protein</fullName>
    </recommendedName>
</protein>
<organism evidence="3 4">
    <name type="scientific">Melittangium boletus DSM 14713</name>
    <dbReference type="NCBI Taxonomy" id="1294270"/>
    <lineage>
        <taxon>Bacteria</taxon>
        <taxon>Pseudomonadati</taxon>
        <taxon>Myxococcota</taxon>
        <taxon>Myxococcia</taxon>
        <taxon>Myxococcales</taxon>
        <taxon>Cystobacterineae</taxon>
        <taxon>Archangiaceae</taxon>
        <taxon>Melittangium</taxon>
    </lineage>
</organism>
<dbReference type="AlphaFoldDB" id="A0A250I8F6"/>
<dbReference type="OrthoDB" id="5379593at2"/>
<evidence type="ECO:0000313" key="3">
    <source>
        <dbReference type="EMBL" id="ATB27490.1"/>
    </source>
</evidence>
<accession>A0A250I8F6</accession>
<reference evidence="3 4" key="1">
    <citation type="submission" date="2017-06" db="EMBL/GenBank/DDBJ databases">
        <authorList>
            <person name="Kim H.J."/>
            <person name="Triplett B.A."/>
        </authorList>
    </citation>
    <scope>NUCLEOTIDE SEQUENCE [LARGE SCALE GENOMIC DNA]</scope>
    <source>
        <strain evidence="3 4">DSM 14713</strain>
    </source>
</reference>
<feature type="signal peptide" evidence="2">
    <location>
        <begin position="1"/>
        <end position="20"/>
    </location>
</feature>
<keyword evidence="4" id="KW-1185">Reference proteome</keyword>
<gene>
    <name evidence="3" type="ORF">MEBOL_000932</name>
</gene>
<name>A0A250I8F6_9BACT</name>
<evidence type="ECO:0000313" key="4">
    <source>
        <dbReference type="Proteomes" id="UP000217289"/>
    </source>
</evidence>
<feature type="chain" id="PRO_5012060780" description="MxcI protein" evidence="2">
    <location>
        <begin position="21"/>
        <end position="417"/>
    </location>
</feature>
<dbReference type="EMBL" id="CP022163">
    <property type="protein sequence ID" value="ATB27490.1"/>
    <property type="molecule type" value="Genomic_DNA"/>
</dbReference>
<evidence type="ECO:0000256" key="2">
    <source>
        <dbReference type="SAM" id="SignalP"/>
    </source>
</evidence>
<feature type="region of interest" description="Disordered" evidence="1">
    <location>
        <begin position="25"/>
        <end position="46"/>
    </location>
</feature>
<dbReference type="Proteomes" id="UP000217289">
    <property type="component" value="Chromosome"/>
</dbReference>
<evidence type="ECO:0008006" key="5">
    <source>
        <dbReference type="Google" id="ProtNLM"/>
    </source>
</evidence>